<protein>
    <submittedName>
        <fullName evidence="1">Uncharacterized protein</fullName>
    </submittedName>
</protein>
<organism evidence="1 2">
    <name type="scientific">Pseudomonas extremaustralis</name>
    <dbReference type="NCBI Taxonomy" id="359110"/>
    <lineage>
        <taxon>Bacteria</taxon>
        <taxon>Pseudomonadati</taxon>
        <taxon>Pseudomonadota</taxon>
        <taxon>Gammaproteobacteria</taxon>
        <taxon>Pseudomonadales</taxon>
        <taxon>Pseudomonadaceae</taxon>
        <taxon>Pseudomonas</taxon>
    </lineage>
</organism>
<name>A0A5M9IUW4_9PSED</name>
<accession>A0A5M9IUW4</accession>
<evidence type="ECO:0000313" key="1">
    <source>
        <dbReference type="EMBL" id="KAA8560558.1"/>
    </source>
</evidence>
<comment type="caution">
    <text evidence="1">The sequence shown here is derived from an EMBL/GenBank/DDBJ whole genome shotgun (WGS) entry which is preliminary data.</text>
</comment>
<dbReference type="Proteomes" id="UP000323425">
    <property type="component" value="Unassembled WGS sequence"/>
</dbReference>
<dbReference type="AlphaFoldDB" id="A0A5M9IUW4"/>
<gene>
    <name evidence="1" type="ORF">FX985_00608</name>
</gene>
<dbReference type="EMBL" id="VTFH01000001">
    <property type="protein sequence ID" value="KAA8560558.1"/>
    <property type="molecule type" value="Genomic_DNA"/>
</dbReference>
<reference evidence="1 2" key="1">
    <citation type="journal article" date="2018" name="Plant Biotechnol. Rep.">
        <title>Diversity and antifungal activity of endophytic bacteria associated with Panax ginseng seedlings.</title>
        <authorList>
            <person name="Park J.M."/>
            <person name="Hong C.E."/>
            <person name="Jo S.H."/>
        </authorList>
    </citation>
    <scope>NUCLEOTIDE SEQUENCE [LARGE SCALE GENOMIC DNA]</scope>
    <source>
        <strain evidence="1 2">PgKB38</strain>
    </source>
</reference>
<evidence type="ECO:0000313" key="2">
    <source>
        <dbReference type="Proteomes" id="UP000323425"/>
    </source>
</evidence>
<dbReference type="RefSeq" id="WP_150292416.1">
    <property type="nucleotide sequence ID" value="NZ_VTFH01000001.1"/>
</dbReference>
<proteinExistence type="predicted"/>
<sequence length="172" mass="19552">MSKIPEGTQFIEAGCGEKGFRKFEKGRWWFFEDFWRHVDWKMGALTLVTEHPDYAVPATLWTGEGVPPVGIEIEAMLQGLSSSGTYAWRRALVVHGPLPDSQGEVLVFDVETTRPSWVDEFRPVRTPEQIAFESRDNAVKEMLAVWNAGFEGHVKDGLYALYDSNYRKQVAP</sequence>